<dbReference type="PANTHER" id="PTHR31362:SF0">
    <property type="entry name" value="EXOSTOSIN DOMAIN-CONTAINING PROTEIN-RELATED"/>
    <property type="match status" value="1"/>
</dbReference>
<feature type="compositionally biased region" description="Basic and acidic residues" evidence="1">
    <location>
        <begin position="748"/>
        <end position="766"/>
    </location>
</feature>
<keyword evidence="3" id="KW-1185">Reference proteome</keyword>
<organism evidence="2 3">
    <name type="scientific">Coccomyxa subellipsoidea (strain C-169)</name>
    <name type="common">Green microalga</name>
    <dbReference type="NCBI Taxonomy" id="574566"/>
    <lineage>
        <taxon>Eukaryota</taxon>
        <taxon>Viridiplantae</taxon>
        <taxon>Chlorophyta</taxon>
        <taxon>core chlorophytes</taxon>
        <taxon>Trebouxiophyceae</taxon>
        <taxon>Trebouxiophyceae incertae sedis</taxon>
        <taxon>Coccomyxaceae</taxon>
        <taxon>Coccomyxa</taxon>
        <taxon>Coccomyxa subellipsoidea</taxon>
    </lineage>
</organism>
<dbReference type="STRING" id="574566.I0YI25"/>
<dbReference type="KEGG" id="csl:COCSUDRAFT_49421"/>
<gene>
    <name evidence="2" type="ORF">COCSUDRAFT_49421</name>
</gene>
<dbReference type="PANTHER" id="PTHR31362">
    <property type="entry name" value="GLYCOSYLTRANSFERASE STELLO1-RELATED"/>
    <property type="match status" value="1"/>
</dbReference>
<dbReference type="EMBL" id="AGSI01000028">
    <property type="protein sequence ID" value="EIE18044.1"/>
    <property type="molecule type" value="Genomic_DNA"/>
</dbReference>
<dbReference type="Proteomes" id="UP000007264">
    <property type="component" value="Unassembled WGS sequence"/>
</dbReference>
<accession>I0YI25</accession>
<sequence length="766" mass="86816">MHQSRACWRCKICYEASRTPLKLYCGGVEFMCVREDPLFHKQDKDVKTAENERMNWVVITTINYPTETIRLLASAPDWQVVVVADNKTPVDWALDNVVLLSIEEQESLKYNIMTLLPFNHYGRKNIGYLYAIEHGATQVYETDDDNEIISTNPLKVPSFRALEYFVYNTTGVCNPYHYFGYPSIWPRGLLSNRYTCVLIVPTYPSVLALQQGLANLDPDVDAIYRLTQPLGVHFRADLPAVVLPERTICPWNSQNTLFAKDALCGHTALLVVATVLFIQCRYWVQRLLWEIGGNIAFGPPTVNQLRNAHNLMRDFEEENPLYNQAGALVELLNAWVAPPGSDLPTLMTSLAQKMADEKMWEQGDVDLMAAWVADLKEVGYVFPRLRNADERSIQGPDGDLLREDGAEAVAPHDPFVAPRTPLHWRRYDNIVLIIMFNTKYPSWLETFQLLKEAYTPMFGTLVFTGFPERPEEVPMGDNFVTCSGTGHLQYICFANAMQEFAAPANGGYLILGDDTIINHCQMQHFNASKIWFPRAIEATHEDIMKWANEKAAEGDPLGQVWHFHYNGELAKNALKHFTEGHTRNKFASSILGKLGPDLDKAHFGGEFTDGLYIPMRLSLDFLLASTAFAERNVQHEVAVPAIFGIITSNKSDFEVVKLINLHDERRGLVITKTEDFLVKDGLPDQSFMLHPLKFTSPDKDIKQAFWEWWTSGSCLEHSGVDTSYKGLPAISASALESKLPGESQNRWAESDERLKRAQHKRSDEVL</sequence>
<dbReference type="AlphaFoldDB" id="I0YI25"/>
<dbReference type="RefSeq" id="XP_005642588.1">
    <property type="nucleotide sequence ID" value="XM_005642531.1"/>
</dbReference>
<dbReference type="InterPro" id="IPR005049">
    <property type="entry name" value="STL-like"/>
</dbReference>
<dbReference type="OrthoDB" id="529438at2759"/>
<evidence type="ECO:0000256" key="1">
    <source>
        <dbReference type="SAM" id="MobiDB-lite"/>
    </source>
</evidence>
<proteinExistence type="predicted"/>
<feature type="region of interest" description="Disordered" evidence="1">
    <location>
        <begin position="737"/>
        <end position="766"/>
    </location>
</feature>
<dbReference type="GeneID" id="17035996"/>
<dbReference type="Pfam" id="PF03385">
    <property type="entry name" value="STELLO"/>
    <property type="match status" value="1"/>
</dbReference>
<name>I0YI25_COCSC</name>
<dbReference type="eggNOG" id="ENOG502QTAG">
    <property type="taxonomic scope" value="Eukaryota"/>
</dbReference>
<evidence type="ECO:0000313" key="3">
    <source>
        <dbReference type="Proteomes" id="UP000007264"/>
    </source>
</evidence>
<reference evidence="2 3" key="1">
    <citation type="journal article" date="2012" name="Genome Biol.">
        <title>The genome of the polar eukaryotic microalga coccomyxa subellipsoidea reveals traits of cold adaptation.</title>
        <authorList>
            <person name="Blanc G."/>
            <person name="Agarkova I."/>
            <person name="Grimwood J."/>
            <person name="Kuo A."/>
            <person name="Brueggeman A."/>
            <person name="Dunigan D."/>
            <person name="Gurnon J."/>
            <person name="Ladunga I."/>
            <person name="Lindquist E."/>
            <person name="Lucas S."/>
            <person name="Pangilinan J."/>
            <person name="Proschold T."/>
            <person name="Salamov A."/>
            <person name="Schmutz J."/>
            <person name="Weeks D."/>
            <person name="Yamada T."/>
            <person name="Claverie J.M."/>
            <person name="Grigoriev I."/>
            <person name="Van Etten J."/>
            <person name="Lomsadze A."/>
            <person name="Borodovsky M."/>
        </authorList>
    </citation>
    <scope>NUCLEOTIDE SEQUENCE [LARGE SCALE GENOMIC DNA]</scope>
    <source>
        <strain evidence="2 3">C-169</strain>
    </source>
</reference>
<evidence type="ECO:0000313" key="2">
    <source>
        <dbReference type="EMBL" id="EIE18044.1"/>
    </source>
</evidence>
<protein>
    <submittedName>
        <fullName evidence="2">Uncharacterized protein</fullName>
    </submittedName>
</protein>
<comment type="caution">
    <text evidence="2">The sequence shown here is derived from an EMBL/GenBank/DDBJ whole genome shotgun (WGS) entry which is preliminary data.</text>
</comment>